<dbReference type="EMBL" id="JAUESC010000381">
    <property type="protein sequence ID" value="KAK0589758.1"/>
    <property type="molecule type" value="Genomic_DNA"/>
</dbReference>
<evidence type="ECO:0000256" key="1">
    <source>
        <dbReference type="SAM" id="Phobius"/>
    </source>
</evidence>
<keyword evidence="3" id="KW-1185">Reference proteome</keyword>
<gene>
    <name evidence="2" type="ORF">LWI29_018114</name>
</gene>
<feature type="transmembrane region" description="Helical" evidence="1">
    <location>
        <begin position="46"/>
        <end position="74"/>
    </location>
</feature>
<keyword evidence="1" id="KW-1133">Transmembrane helix</keyword>
<accession>A0AA39SD36</accession>
<evidence type="ECO:0000313" key="2">
    <source>
        <dbReference type="EMBL" id="KAK0589758.1"/>
    </source>
</evidence>
<reference evidence="2" key="1">
    <citation type="journal article" date="2022" name="Plant J.">
        <title>Strategies of tolerance reflected in two North American maple genomes.</title>
        <authorList>
            <person name="McEvoy S.L."/>
            <person name="Sezen U.U."/>
            <person name="Trouern-Trend A."/>
            <person name="McMahon S.M."/>
            <person name="Schaberg P.G."/>
            <person name="Yang J."/>
            <person name="Wegrzyn J.L."/>
            <person name="Swenson N.G."/>
        </authorList>
    </citation>
    <scope>NUCLEOTIDE SEQUENCE</scope>
    <source>
        <strain evidence="2">NS2018</strain>
    </source>
</reference>
<name>A0AA39SD36_ACESA</name>
<proteinExistence type="predicted"/>
<dbReference type="AlphaFoldDB" id="A0AA39SD36"/>
<protein>
    <submittedName>
        <fullName evidence="2">Uncharacterized protein</fullName>
    </submittedName>
</protein>
<keyword evidence="1" id="KW-0812">Transmembrane</keyword>
<dbReference type="Proteomes" id="UP001168877">
    <property type="component" value="Unassembled WGS sequence"/>
</dbReference>
<organism evidence="2 3">
    <name type="scientific">Acer saccharum</name>
    <name type="common">Sugar maple</name>
    <dbReference type="NCBI Taxonomy" id="4024"/>
    <lineage>
        <taxon>Eukaryota</taxon>
        <taxon>Viridiplantae</taxon>
        <taxon>Streptophyta</taxon>
        <taxon>Embryophyta</taxon>
        <taxon>Tracheophyta</taxon>
        <taxon>Spermatophyta</taxon>
        <taxon>Magnoliopsida</taxon>
        <taxon>eudicotyledons</taxon>
        <taxon>Gunneridae</taxon>
        <taxon>Pentapetalae</taxon>
        <taxon>rosids</taxon>
        <taxon>malvids</taxon>
        <taxon>Sapindales</taxon>
        <taxon>Sapindaceae</taxon>
        <taxon>Hippocastanoideae</taxon>
        <taxon>Acereae</taxon>
        <taxon>Acer</taxon>
    </lineage>
</organism>
<reference evidence="2" key="2">
    <citation type="submission" date="2023-06" db="EMBL/GenBank/DDBJ databases">
        <authorList>
            <person name="Swenson N.G."/>
            <person name="Wegrzyn J.L."/>
            <person name="Mcevoy S.L."/>
        </authorList>
    </citation>
    <scope>NUCLEOTIDE SEQUENCE</scope>
    <source>
        <strain evidence="2">NS2018</strain>
        <tissue evidence="2">Leaf</tissue>
    </source>
</reference>
<keyword evidence="1" id="KW-0472">Membrane</keyword>
<sequence length="122" mass="13662">MSQPRRSKPTKPSLPAVDLLFSFSLSGGGWRRRERSQEIDSMDSGFWVLGLSVVVVGRFGFWQWWVLGLVLGLINKLIGDVEYHIAKGSVELQSFSFCIALDGQIVRARPGHSCVIKPTMRL</sequence>
<evidence type="ECO:0000313" key="3">
    <source>
        <dbReference type="Proteomes" id="UP001168877"/>
    </source>
</evidence>
<comment type="caution">
    <text evidence="2">The sequence shown here is derived from an EMBL/GenBank/DDBJ whole genome shotgun (WGS) entry which is preliminary data.</text>
</comment>